<dbReference type="PROSITE" id="PS51257">
    <property type="entry name" value="PROKAR_LIPOPROTEIN"/>
    <property type="match status" value="1"/>
</dbReference>
<gene>
    <name evidence="2" type="ORF">GCM10010923_04370</name>
</gene>
<comment type="caution">
    <text evidence="2">The sequence shown here is derived from an EMBL/GenBank/DDBJ whole genome shotgun (WGS) entry which is preliminary data.</text>
</comment>
<dbReference type="Proteomes" id="UP000603317">
    <property type="component" value="Unassembled WGS sequence"/>
</dbReference>
<dbReference type="EMBL" id="BMID01000001">
    <property type="protein sequence ID" value="GFZ99200.1"/>
    <property type="molecule type" value="Genomic_DNA"/>
</dbReference>
<proteinExistence type="predicted"/>
<feature type="compositionally biased region" description="Basic and acidic residues" evidence="1">
    <location>
        <begin position="57"/>
        <end position="67"/>
    </location>
</feature>
<dbReference type="RefSeq" id="WP_188641142.1">
    <property type="nucleotide sequence ID" value="NZ_BMID01000001.1"/>
</dbReference>
<feature type="compositionally biased region" description="Acidic residues" evidence="1">
    <location>
        <begin position="68"/>
        <end position="78"/>
    </location>
</feature>
<sequence length="78" mass="8644">MKRFGTMALVFALAACGTKAPLEPAAGQELPPAPYGQDYQPTADELLEPSEQAVPERNVELRERSEEREDDPYDLPPE</sequence>
<evidence type="ECO:0000256" key="1">
    <source>
        <dbReference type="SAM" id="MobiDB-lite"/>
    </source>
</evidence>
<reference evidence="3" key="1">
    <citation type="journal article" date="2019" name="Int. J. Syst. Evol. Microbiol.">
        <title>The Global Catalogue of Microorganisms (GCM) 10K type strain sequencing project: providing services to taxonomists for standard genome sequencing and annotation.</title>
        <authorList>
            <consortium name="The Broad Institute Genomics Platform"/>
            <consortium name="The Broad Institute Genome Sequencing Center for Infectious Disease"/>
            <person name="Wu L."/>
            <person name="Ma J."/>
        </authorList>
    </citation>
    <scope>NUCLEOTIDE SEQUENCE [LARGE SCALE GENOMIC DNA]</scope>
    <source>
        <strain evidence="3">CGMCC 1.15297</strain>
    </source>
</reference>
<evidence type="ECO:0000313" key="2">
    <source>
        <dbReference type="EMBL" id="GFZ99200.1"/>
    </source>
</evidence>
<feature type="region of interest" description="Disordered" evidence="1">
    <location>
        <begin position="23"/>
        <end position="78"/>
    </location>
</feature>
<organism evidence="2 3">
    <name type="scientific">Blastomonas marina</name>
    <dbReference type="NCBI Taxonomy" id="1867408"/>
    <lineage>
        <taxon>Bacteria</taxon>
        <taxon>Pseudomonadati</taxon>
        <taxon>Pseudomonadota</taxon>
        <taxon>Alphaproteobacteria</taxon>
        <taxon>Sphingomonadales</taxon>
        <taxon>Sphingomonadaceae</taxon>
        <taxon>Blastomonas</taxon>
    </lineage>
</organism>
<protein>
    <recommendedName>
        <fullName evidence="4">Argininosuccinate lyase</fullName>
    </recommendedName>
</protein>
<keyword evidence="3" id="KW-1185">Reference proteome</keyword>
<evidence type="ECO:0000313" key="3">
    <source>
        <dbReference type="Proteomes" id="UP000603317"/>
    </source>
</evidence>
<accession>A0ABQ1F4G6</accession>
<name>A0ABQ1F4G6_9SPHN</name>
<evidence type="ECO:0008006" key="4">
    <source>
        <dbReference type="Google" id="ProtNLM"/>
    </source>
</evidence>